<sequence length="1270" mass="142529">MRRWIDEKSMDIRPSTSSERNDVGESLEIDNVTIQTLRFQPNHPSPLSPSDHSSRRKPRDSLWRLKGLFYFFQASLFLSVIALCAASSDEYSLVSDRGGPRKVYTNEWAVRIAGGSTEEADRIARRYGFENKGRVIEGGEYFIFLRPNERRKATRKTRSLYVNGLSHEPEVLWMEQQVAKKRVKRDFRRVRRNLADNEVLEESQISKSRNRKPKFDPNDPLWTDMWYLNRADKSEEGKMDHNVQEAWDLGYTGKNVVVTILDDGLEHTHPDILPNYDPKASYDVNDRDDNPLPRYEYSDENRHGTRCAGEVAAVFNNTLCIVGIAYNANIGGIRMLDGDVTDAVEAASLSHGTNHIDVYSASWGPDDDGRTVDGPAKLTRAAFERGNSREKYRKVLRFQKLFESFQGRGGKGSIFVWASGNGGKDGDSCNCDGYTNSIYTLSISSATENGNIPWYSEACSSTLATAYSSGAAGEKMIVTTDLHHGCTTLHTGTSASAPLAAGIVALALEANPNLTWRDLQHLVVRTARPIHLRAGDWVTNGVGRNVSHSFGYGLMDAGAMNDSHGNRLQLQLYTDGCAGSDDHVAYVEHVQAIVTLKAPKRGDIQIYLTSPSNTRSVLLTKRARDSSRAGFTEWAFMTTHNWGEYAAGLWTLEVDNDGWDDAELVKWDLVLHGTAQEVGPSGSQHPEGELKEEEEESDEECPIKIRKLLENDDKADSVNEEENGGNENENENETKIESDPSITIDCQLCELRFDSIASLQKHTLKSHVETGNRVLPSTTDDISLECQVCSARMPTFEAFAAHMRSHLSVPNGANASNEIPKKCHLCKTRFTTEERLQQHLRTHYATKISRLRCSQCPQMIFQNAIDLGIHSAETHLRVVHQCAICHSTHDTILDFKEHFQMHSEEREVPACNVCDVAFNSEEILTLHIQLTHREPTRPPSGFPLLPPFHFPNFDFQMPIDPSLEPKSSLDSKGRRLHCSVCDVECDGEEALDEHRLIAHCKVLRGDRCSMCSAVLSVPSELATHSRLHATNGQISCAVCRQTMRNDGHLQLHSHFHLAMTTLPVSTQIFEPTETLTNPEERTAPTSCFACHENFIENEKLDAHLLKHDSEARCPYCIKDIKPSNLLSHIKERHGNEEAETECARCGKQFHFRIHLEQHQNQGKCVAPSSDNIDTWNIFPKPSLNPRDPLPLNQPPPNMLPFNETPKTQRCPICGLSFNTSVRLEAHIKKHNSTSRSICQICAKSFNSKEDLTKHMKVHKGNLETAARLAS</sequence>
<evidence type="ECO:0000313" key="21">
    <source>
        <dbReference type="Proteomes" id="UP000887575"/>
    </source>
</evidence>
<feature type="transmembrane region" description="Helical" evidence="18">
    <location>
        <begin position="67"/>
        <end position="88"/>
    </location>
</feature>
<evidence type="ECO:0000256" key="17">
    <source>
        <dbReference type="SAM" id="MobiDB-lite"/>
    </source>
</evidence>
<keyword evidence="5" id="KW-0165">Cleavage on pair of basic residues</keyword>
<keyword evidence="21" id="KW-1185">Reference proteome</keyword>
<dbReference type="PANTHER" id="PTHR42884:SF3">
    <property type="entry name" value="FURIN-LIKE PROTEASE 1, ISOFORMS 1_1-X_2"/>
    <property type="match status" value="1"/>
</dbReference>
<feature type="region of interest" description="Disordered" evidence="17">
    <location>
        <begin position="1"/>
        <end position="25"/>
    </location>
</feature>
<feature type="domain" description="C2H2-type" evidence="19">
    <location>
        <begin position="1236"/>
        <end position="1263"/>
    </location>
</feature>
<evidence type="ECO:0000256" key="13">
    <source>
        <dbReference type="ARBA" id="ARBA00023180"/>
    </source>
</evidence>
<feature type="domain" description="C2H2-type" evidence="19">
    <location>
        <begin position="821"/>
        <end position="848"/>
    </location>
</feature>
<feature type="active site" description="Charge relay system" evidence="14 16">
    <location>
        <position position="262"/>
    </location>
</feature>
<dbReference type="Gene3D" id="3.30.160.60">
    <property type="entry name" value="Classic Zinc Finger"/>
    <property type="match status" value="5"/>
</dbReference>
<dbReference type="InterPro" id="IPR013087">
    <property type="entry name" value="Znf_C2H2_type"/>
</dbReference>
<feature type="active site" description="Charge relay system" evidence="14 16">
    <location>
        <position position="303"/>
    </location>
</feature>
<dbReference type="PROSITE" id="PS51829">
    <property type="entry name" value="P_HOMO_B"/>
    <property type="match status" value="1"/>
</dbReference>
<evidence type="ECO:0000256" key="18">
    <source>
        <dbReference type="SAM" id="Phobius"/>
    </source>
</evidence>
<evidence type="ECO:0000256" key="9">
    <source>
        <dbReference type="ARBA" id="ARBA00022837"/>
    </source>
</evidence>
<comment type="cofactor">
    <cofactor evidence="1">
        <name>Ca(2+)</name>
        <dbReference type="ChEBI" id="CHEBI:29108"/>
    </cofactor>
</comment>
<dbReference type="InterPro" id="IPR023828">
    <property type="entry name" value="Peptidase_S8_Ser-AS"/>
</dbReference>
<keyword evidence="7 16" id="KW-0378">Hydrolase</keyword>
<dbReference type="GO" id="GO:0008270">
    <property type="term" value="F:zinc ion binding"/>
    <property type="evidence" value="ECO:0007669"/>
    <property type="project" value="UniProtKB-KW"/>
</dbReference>
<feature type="compositionally biased region" description="Acidic residues" evidence="17">
    <location>
        <begin position="718"/>
        <end position="731"/>
    </location>
</feature>
<reference evidence="22" key="1">
    <citation type="submission" date="2024-02" db="UniProtKB">
        <authorList>
            <consortium name="WormBaseParasite"/>
        </authorList>
    </citation>
    <scope>IDENTIFICATION</scope>
</reference>
<feature type="domain" description="P/Homo B" evidence="20">
    <location>
        <begin position="540"/>
        <end position="677"/>
    </location>
</feature>
<evidence type="ECO:0000256" key="3">
    <source>
        <dbReference type="ARBA" id="ARBA00005325"/>
    </source>
</evidence>
<dbReference type="GO" id="GO:0004252">
    <property type="term" value="F:serine-type endopeptidase activity"/>
    <property type="evidence" value="ECO:0007669"/>
    <property type="project" value="UniProtKB-UniRule"/>
</dbReference>
<organism evidence="21 22">
    <name type="scientific">Mesorhabditis belari</name>
    <dbReference type="NCBI Taxonomy" id="2138241"/>
    <lineage>
        <taxon>Eukaryota</taxon>
        <taxon>Metazoa</taxon>
        <taxon>Ecdysozoa</taxon>
        <taxon>Nematoda</taxon>
        <taxon>Chromadorea</taxon>
        <taxon>Rhabditida</taxon>
        <taxon>Rhabditina</taxon>
        <taxon>Rhabditomorpha</taxon>
        <taxon>Rhabditoidea</taxon>
        <taxon>Rhabditidae</taxon>
        <taxon>Mesorhabditinae</taxon>
        <taxon>Mesorhabditis</taxon>
    </lineage>
</organism>
<dbReference type="PROSITE" id="PS00136">
    <property type="entry name" value="SUBTILASE_ASP"/>
    <property type="match status" value="1"/>
</dbReference>
<dbReference type="InterPro" id="IPR034182">
    <property type="entry name" value="Kexin/furin"/>
</dbReference>
<comment type="similarity">
    <text evidence="3">Belongs to the peptidase S8 family. Furin subfamily.</text>
</comment>
<evidence type="ECO:0000256" key="14">
    <source>
        <dbReference type="PIRSR" id="PIRSR615500-1"/>
    </source>
</evidence>
<dbReference type="PRINTS" id="PR00723">
    <property type="entry name" value="SUBTILISIN"/>
</dbReference>
<evidence type="ECO:0000256" key="8">
    <source>
        <dbReference type="ARBA" id="ARBA00022825"/>
    </source>
</evidence>
<dbReference type="SUPFAM" id="SSF54897">
    <property type="entry name" value="Protease propeptides/inhibitors"/>
    <property type="match status" value="1"/>
</dbReference>
<feature type="domain" description="C2H2-type" evidence="19">
    <location>
        <begin position="1208"/>
        <end position="1235"/>
    </location>
</feature>
<evidence type="ECO:0000256" key="1">
    <source>
        <dbReference type="ARBA" id="ARBA00001913"/>
    </source>
</evidence>
<dbReference type="GO" id="GO:0008104">
    <property type="term" value="P:intracellular protein localization"/>
    <property type="evidence" value="ECO:0007669"/>
    <property type="project" value="UniProtKB-ARBA"/>
</dbReference>
<dbReference type="GO" id="GO:0008038">
    <property type="term" value="P:neuron recognition"/>
    <property type="evidence" value="ECO:0007669"/>
    <property type="project" value="UniProtKB-ARBA"/>
</dbReference>
<dbReference type="InterPro" id="IPR000209">
    <property type="entry name" value="Peptidase_S8/S53_dom"/>
</dbReference>
<evidence type="ECO:0000256" key="7">
    <source>
        <dbReference type="ARBA" id="ARBA00022801"/>
    </source>
</evidence>
<evidence type="ECO:0000313" key="22">
    <source>
        <dbReference type="WBParaSite" id="MBELARI_LOCUS21335.2"/>
    </source>
</evidence>
<evidence type="ECO:0000256" key="4">
    <source>
        <dbReference type="ARBA" id="ARBA00022670"/>
    </source>
</evidence>
<evidence type="ECO:0000256" key="2">
    <source>
        <dbReference type="ARBA" id="ARBA00004370"/>
    </source>
</evidence>
<dbReference type="FunFam" id="3.40.50.200:FF:000001">
    <property type="entry name" value="Furin 2, isoform B"/>
    <property type="match status" value="1"/>
</dbReference>
<evidence type="ECO:0000256" key="5">
    <source>
        <dbReference type="ARBA" id="ARBA00022685"/>
    </source>
</evidence>
<dbReference type="InterPro" id="IPR036236">
    <property type="entry name" value="Znf_C2H2_sf"/>
</dbReference>
<dbReference type="SUPFAM" id="SSF49785">
    <property type="entry name" value="Galactose-binding domain-like"/>
    <property type="match status" value="1"/>
</dbReference>
<evidence type="ECO:0000256" key="12">
    <source>
        <dbReference type="ARBA" id="ARBA00023157"/>
    </source>
</evidence>
<evidence type="ECO:0000259" key="19">
    <source>
        <dbReference type="PROSITE" id="PS50157"/>
    </source>
</evidence>
<dbReference type="SMART" id="SM00355">
    <property type="entry name" value="ZnF_C2H2"/>
    <property type="match status" value="14"/>
</dbReference>
<dbReference type="WBParaSite" id="MBELARI_LOCUS21335.2">
    <property type="protein sequence ID" value="MBELARI_LOCUS21335.2"/>
    <property type="gene ID" value="MBELARI_LOCUS21335"/>
</dbReference>
<evidence type="ECO:0000256" key="11">
    <source>
        <dbReference type="ARBA" id="ARBA00023145"/>
    </source>
</evidence>
<dbReference type="Pfam" id="PF13912">
    <property type="entry name" value="zf-C2H2_6"/>
    <property type="match status" value="1"/>
</dbReference>
<evidence type="ECO:0000256" key="15">
    <source>
        <dbReference type="PROSITE-ProRule" id="PRU00042"/>
    </source>
</evidence>
<evidence type="ECO:0000259" key="20">
    <source>
        <dbReference type="PROSITE" id="PS51829"/>
    </source>
</evidence>
<proteinExistence type="inferred from homology"/>
<keyword evidence="4 16" id="KW-0645">Protease</keyword>
<dbReference type="GO" id="GO:0045887">
    <property type="term" value="P:positive regulation of synaptic assembly at neuromuscular junction"/>
    <property type="evidence" value="ECO:0007669"/>
    <property type="project" value="UniProtKB-ARBA"/>
</dbReference>
<dbReference type="PROSITE" id="PS00138">
    <property type="entry name" value="SUBTILASE_SER"/>
    <property type="match status" value="1"/>
</dbReference>
<keyword evidence="11" id="KW-0865">Zymogen</keyword>
<dbReference type="Pfam" id="PF00082">
    <property type="entry name" value="Peptidase_S8"/>
    <property type="match status" value="1"/>
</dbReference>
<evidence type="ECO:0008006" key="23">
    <source>
        <dbReference type="Google" id="ProtNLM"/>
    </source>
</evidence>
<dbReference type="FunFam" id="2.60.120.260:FF:000006">
    <property type="entry name" value="Proprotein convertase subtilisin/kexin type 5"/>
    <property type="match status" value="1"/>
</dbReference>
<keyword evidence="12" id="KW-1015">Disulfide bond</keyword>
<keyword evidence="8 16" id="KW-0720">Serine protease</keyword>
<keyword evidence="18" id="KW-1133">Transmembrane helix</keyword>
<keyword evidence="6" id="KW-0732">Signal</keyword>
<comment type="subcellular location">
    <subcellularLocation>
        <location evidence="2">Membrane</location>
    </subcellularLocation>
</comment>
<dbReference type="InterPro" id="IPR038466">
    <property type="entry name" value="S8_pro-domain_sf"/>
</dbReference>
<dbReference type="CDD" id="cd04059">
    <property type="entry name" value="Peptidases_S8_Protein_convertases_Kexins_Furin-like"/>
    <property type="match status" value="1"/>
</dbReference>
<dbReference type="Pfam" id="PF16470">
    <property type="entry name" value="S8_pro-domain"/>
    <property type="match status" value="1"/>
</dbReference>
<dbReference type="InterPro" id="IPR023827">
    <property type="entry name" value="Peptidase_S8_Asp-AS"/>
</dbReference>
<protein>
    <recommendedName>
        <fullName evidence="23">P/Homo B domain-containing protein</fullName>
    </recommendedName>
</protein>
<dbReference type="PROSITE" id="PS51892">
    <property type="entry name" value="SUBTILASE"/>
    <property type="match status" value="1"/>
</dbReference>
<evidence type="ECO:0000256" key="6">
    <source>
        <dbReference type="ARBA" id="ARBA00022729"/>
    </source>
</evidence>
<dbReference type="InterPro" id="IPR032815">
    <property type="entry name" value="S8_pro-domain"/>
</dbReference>
<dbReference type="PANTHER" id="PTHR42884">
    <property type="entry name" value="PROPROTEIN CONVERTASE SUBTILISIN/KEXIN-RELATED"/>
    <property type="match status" value="1"/>
</dbReference>
<dbReference type="PROSITE" id="PS00137">
    <property type="entry name" value="SUBTILASE_HIS"/>
    <property type="match status" value="1"/>
</dbReference>
<feature type="region of interest" description="Disordered" evidence="17">
    <location>
        <begin position="675"/>
        <end position="739"/>
    </location>
</feature>
<dbReference type="PROSITE" id="PS50157">
    <property type="entry name" value="ZINC_FINGER_C2H2_2"/>
    <property type="match status" value="3"/>
</dbReference>
<dbReference type="Gene3D" id="3.30.70.850">
    <property type="entry name" value="Peptidase S8, pro-domain"/>
    <property type="match status" value="1"/>
</dbReference>
<keyword evidence="15" id="KW-0863">Zinc-finger</keyword>
<dbReference type="SUPFAM" id="SSF57667">
    <property type="entry name" value="beta-beta-alpha zinc fingers"/>
    <property type="match status" value="4"/>
</dbReference>
<dbReference type="PROSITE" id="PS00028">
    <property type="entry name" value="ZINC_FINGER_C2H2_1"/>
    <property type="match status" value="10"/>
</dbReference>
<keyword evidence="10 18" id="KW-0472">Membrane</keyword>
<evidence type="ECO:0000256" key="16">
    <source>
        <dbReference type="PROSITE-ProRule" id="PRU01240"/>
    </source>
</evidence>
<dbReference type="InterPro" id="IPR036852">
    <property type="entry name" value="Peptidase_S8/S53_dom_sf"/>
</dbReference>
<dbReference type="InterPro" id="IPR022398">
    <property type="entry name" value="Peptidase_S8_His-AS"/>
</dbReference>
<accession>A0AAF3J7P4</accession>
<dbReference type="Gene3D" id="3.40.50.200">
    <property type="entry name" value="Peptidase S8/S53 domain"/>
    <property type="match status" value="1"/>
</dbReference>
<evidence type="ECO:0000256" key="10">
    <source>
        <dbReference type="ARBA" id="ARBA00023136"/>
    </source>
</evidence>
<dbReference type="SUPFAM" id="SSF52743">
    <property type="entry name" value="Subtilisin-like"/>
    <property type="match status" value="1"/>
</dbReference>
<dbReference type="InterPro" id="IPR015500">
    <property type="entry name" value="Peptidase_S8_subtilisin-rel"/>
</dbReference>
<keyword evidence="15" id="KW-0479">Metal-binding</keyword>
<feature type="compositionally biased region" description="Acidic residues" evidence="17">
    <location>
        <begin position="690"/>
        <end position="700"/>
    </location>
</feature>
<keyword evidence="13" id="KW-0325">Glycoprotein</keyword>
<name>A0AAF3J7P4_9BILA</name>
<dbReference type="AlphaFoldDB" id="A0AAF3J7P4"/>
<dbReference type="GO" id="GO:0005802">
    <property type="term" value="C:trans-Golgi network"/>
    <property type="evidence" value="ECO:0007669"/>
    <property type="project" value="TreeGrafter"/>
</dbReference>
<keyword evidence="15" id="KW-0862">Zinc</keyword>
<dbReference type="GO" id="GO:0016486">
    <property type="term" value="P:peptide hormone processing"/>
    <property type="evidence" value="ECO:0007669"/>
    <property type="project" value="TreeGrafter"/>
</dbReference>
<dbReference type="InterPro" id="IPR008979">
    <property type="entry name" value="Galactose-bd-like_sf"/>
</dbReference>
<dbReference type="GO" id="GO:0000139">
    <property type="term" value="C:Golgi membrane"/>
    <property type="evidence" value="ECO:0007669"/>
    <property type="project" value="TreeGrafter"/>
</dbReference>
<dbReference type="FunFam" id="3.30.70.850:FF:000001">
    <property type="entry name" value="Proprotein convertase subtilisin/kexin type 5"/>
    <property type="match status" value="1"/>
</dbReference>
<feature type="active site" description="Charge relay system" evidence="14 16">
    <location>
        <position position="494"/>
    </location>
</feature>
<dbReference type="Proteomes" id="UP000887575">
    <property type="component" value="Unassembled WGS sequence"/>
</dbReference>
<feature type="compositionally biased region" description="Basic and acidic residues" evidence="17">
    <location>
        <begin position="701"/>
        <end position="717"/>
    </location>
</feature>
<dbReference type="Pfam" id="PF01483">
    <property type="entry name" value="P_proprotein"/>
    <property type="match status" value="1"/>
</dbReference>
<dbReference type="Pfam" id="PF00096">
    <property type="entry name" value="zf-C2H2"/>
    <property type="match status" value="2"/>
</dbReference>
<dbReference type="InterPro" id="IPR002884">
    <property type="entry name" value="P_dom"/>
</dbReference>
<keyword evidence="18" id="KW-0812">Transmembrane</keyword>
<dbReference type="Gene3D" id="2.60.120.260">
    <property type="entry name" value="Galactose-binding domain-like"/>
    <property type="match status" value="1"/>
</dbReference>
<feature type="compositionally biased region" description="Basic and acidic residues" evidence="17">
    <location>
        <begin position="1"/>
        <end position="11"/>
    </location>
</feature>
<keyword evidence="9" id="KW-0106">Calcium</keyword>